<evidence type="ECO:0000313" key="3">
    <source>
        <dbReference type="Proteomes" id="UP001166191"/>
    </source>
</evidence>
<dbReference type="Proteomes" id="UP001166191">
    <property type="component" value="Unassembled WGS sequence"/>
</dbReference>
<proteinExistence type="predicted"/>
<dbReference type="RefSeq" id="WP_216033233.1">
    <property type="nucleotide sequence ID" value="NZ_JAHKNG010000016.1"/>
</dbReference>
<keyword evidence="1" id="KW-0472">Membrane</keyword>
<reference evidence="2" key="1">
    <citation type="submission" date="2021-06" db="EMBL/GenBank/DDBJ databases">
        <title>Paracoccus bacterium XHP0099 sp. nov., isolated from the surface waters of the Yellow Sea.</title>
        <authorList>
            <person name="Xue H."/>
            <person name="Zhang D."/>
        </authorList>
    </citation>
    <scope>NUCLEOTIDE SEQUENCE</scope>
    <source>
        <strain evidence="2">XHP0099</strain>
    </source>
</reference>
<comment type="caution">
    <text evidence="2">The sequence shown here is derived from an EMBL/GenBank/DDBJ whole genome shotgun (WGS) entry which is preliminary data.</text>
</comment>
<organism evidence="2 3">
    <name type="scientific">Paracoccus marinaquae</name>
    <dbReference type="NCBI Taxonomy" id="2841926"/>
    <lineage>
        <taxon>Bacteria</taxon>
        <taxon>Pseudomonadati</taxon>
        <taxon>Pseudomonadota</taxon>
        <taxon>Alphaproteobacteria</taxon>
        <taxon>Rhodobacterales</taxon>
        <taxon>Paracoccaceae</taxon>
        <taxon>Paracoccus</taxon>
    </lineage>
</organism>
<feature type="transmembrane region" description="Helical" evidence="1">
    <location>
        <begin position="6"/>
        <end position="26"/>
    </location>
</feature>
<gene>
    <name evidence="2" type="ORF">KNW02_10545</name>
</gene>
<protein>
    <submittedName>
        <fullName evidence="2">Uncharacterized protein</fullName>
    </submittedName>
</protein>
<sequence length="68" mass="7710">MAFMISGAPLLGVGELLIAWGLWMIFDQPPINGYQDTRQLVAGVVWTLAYELVYYLFLPVRECPIFCV</sequence>
<keyword evidence="3" id="KW-1185">Reference proteome</keyword>
<accession>A0ABS6AIY7</accession>
<evidence type="ECO:0000256" key="1">
    <source>
        <dbReference type="SAM" id="Phobius"/>
    </source>
</evidence>
<feature type="transmembrane region" description="Helical" evidence="1">
    <location>
        <begin position="38"/>
        <end position="57"/>
    </location>
</feature>
<name>A0ABS6AIY7_9RHOB</name>
<keyword evidence="1" id="KW-0812">Transmembrane</keyword>
<dbReference type="EMBL" id="JAHKNG010000016">
    <property type="protein sequence ID" value="MBU3030553.1"/>
    <property type="molecule type" value="Genomic_DNA"/>
</dbReference>
<evidence type="ECO:0000313" key="2">
    <source>
        <dbReference type="EMBL" id="MBU3030553.1"/>
    </source>
</evidence>
<keyword evidence="1" id="KW-1133">Transmembrane helix</keyword>